<evidence type="ECO:0000313" key="7">
    <source>
        <dbReference type="EMBL" id="KJF15964.1"/>
    </source>
</evidence>
<evidence type="ECO:0000256" key="3">
    <source>
        <dbReference type="ARBA" id="ARBA00023098"/>
    </source>
</evidence>
<dbReference type="InterPro" id="IPR002641">
    <property type="entry name" value="PNPLA_dom"/>
</dbReference>
<accession>A0A0D8HDK2</accession>
<gene>
    <name evidence="7" type="primary">rssA</name>
    <name evidence="7" type="ORF">AXFE_31900</name>
</gene>
<dbReference type="PANTHER" id="PTHR14226:SF29">
    <property type="entry name" value="NEUROPATHY TARGET ESTERASE SWS"/>
    <property type="match status" value="1"/>
</dbReference>
<comment type="caution">
    <text evidence="7">The sequence shown here is derived from an EMBL/GenBank/DDBJ whole genome shotgun (WGS) entry which is preliminary data.</text>
</comment>
<dbReference type="InterPro" id="IPR050301">
    <property type="entry name" value="NTE"/>
</dbReference>
<keyword evidence="8" id="KW-1185">Reference proteome</keyword>
<feature type="short sequence motif" description="GXSXG" evidence="4">
    <location>
        <begin position="44"/>
        <end position="48"/>
    </location>
</feature>
<dbReference type="GO" id="GO:0016787">
    <property type="term" value="F:hydrolase activity"/>
    <property type="evidence" value="ECO:0007669"/>
    <property type="project" value="UniProtKB-UniRule"/>
</dbReference>
<feature type="region of interest" description="Disordered" evidence="5">
    <location>
        <begin position="282"/>
        <end position="306"/>
    </location>
</feature>
<evidence type="ECO:0000313" key="8">
    <source>
        <dbReference type="Proteomes" id="UP000032360"/>
    </source>
</evidence>
<reference evidence="7 8" key="1">
    <citation type="submission" date="2015-01" db="EMBL/GenBank/DDBJ databases">
        <title>Draft genome of the acidophilic iron oxidizer Acidithrix ferrooxidans strain Py-F3.</title>
        <authorList>
            <person name="Poehlein A."/>
            <person name="Eisen S."/>
            <person name="Schloemann M."/>
            <person name="Johnson B.D."/>
            <person name="Daniel R."/>
            <person name="Muehling M."/>
        </authorList>
    </citation>
    <scope>NUCLEOTIDE SEQUENCE [LARGE SCALE GENOMIC DNA]</scope>
    <source>
        <strain evidence="7 8">Py-F3</strain>
    </source>
</reference>
<protein>
    <submittedName>
        <fullName evidence="7">NTE family protein RssA</fullName>
    </submittedName>
</protein>
<dbReference type="SUPFAM" id="SSF52151">
    <property type="entry name" value="FabD/lysophospholipase-like"/>
    <property type="match status" value="1"/>
</dbReference>
<evidence type="ECO:0000256" key="5">
    <source>
        <dbReference type="SAM" id="MobiDB-lite"/>
    </source>
</evidence>
<sequence length="306" mass="33466">MSGHQDKTGYTAFILSGGGNRGAAQVGMLSALLEHSIFPDFIIGASAGALNGTSFAISPSRQTLSELFDLWTKMTKNSLFPPRRFGSTWRYAQRGSYVYSNDALENIIREHIHISDLKDTQIPVEIVVTDLLNGEPHRFHSGDPTPILLASSALPGTFSPIEINGKLYIDGGIADDVPIRRALTLGANKIYVLYCSSLDRTHKTFTRPIEAVLDSFTLAKMARLKADIADVDANAQITVFESRLAQGVAWLDFSHAHALIEDGYKSALEALKGHETAGLTPTKSYFSTHPPKRDRFGEVGYKPISK</sequence>
<feature type="short sequence motif" description="DGA/G" evidence="4">
    <location>
        <begin position="170"/>
        <end position="172"/>
    </location>
</feature>
<keyword evidence="3 4" id="KW-0443">Lipid metabolism</keyword>
<dbReference type="EMBL" id="JXYS01000108">
    <property type="protein sequence ID" value="KJF15964.1"/>
    <property type="molecule type" value="Genomic_DNA"/>
</dbReference>
<feature type="active site" description="Nucleophile" evidence="4">
    <location>
        <position position="46"/>
    </location>
</feature>
<proteinExistence type="predicted"/>
<evidence type="ECO:0000256" key="1">
    <source>
        <dbReference type="ARBA" id="ARBA00022801"/>
    </source>
</evidence>
<dbReference type="STRING" id="1280514.AXFE_31900"/>
<dbReference type="AlphaFoldDB" id="A0A0D8HDK2"/>
<feature type="short sequence motif" description="GXGXXG" evidence="4">
    <location>
        <begin position="17"/>
        <end position="22"/>
    </location>
</feature>
<dbReference type="PROSITE" id="PS51635">
    <property type="entry name" value="PNPLA"/>
    <property type="match status" value="1"/>
</dbReference>
<keyword evidence="1 4" id="KW-0378">Hydrolase</keyword>
<name>A0A0D8HDK2_9ACTN</name>
<dbReference type="InterPro" id="IPR016035">
    <property type="entry name" value="Acyl_Trfase/lysoPLipase"/>
</dbReference>
<dbReference type="Proteomes" id="UP000032360">
    <property type="component" value="Unassembled WGS sequence"/>
</dbReference>
<keyword evidence="2 4" id="KW-0442">Lipid degradation</keyword>
<feature type="active site" description="Proton acceptor" evidence="4">
    <location>
        <position position="170"/>
    </location>
</feature>
<feature type="domain" description="PNPLA" evidence="6">
    <location>
        <begin position="13"/>
        <end position="183"/>
    </location>
</feature>
<dbReference type="Gene3D" id="3.40.1090.10">
    <property type="entry name" value="Cytosolic phospholipase A2 catalytic domain"/>
    <property type="match status" value="1"/>
</dbReference>
<evidence type="ECO:0000256" key="4">
    <source>
        <dbReference type="PROSITE-ProRule" id="PRU01161"/>
    </source>
</evidence>
<dbReference type="CDD" id="cd07209">
    <property type="entry name" value="Pat_hypo_Ecoli_Z1214_like"/>
    <property type="match status" value="1"/>
</dbReference>
<evidence type="ECO:0000259" key="6">
    <source>
        <dbReference type="PROSITE" id="PS51635"/>
    </source>
</evidence>
<dbReference type="GO" id="GO:0016042">
    <property type="term" value="P:lipid catabolic process"/>
    <property type="evidence" value="ECO:0007669"/>
    <property type="project" value="UniProtKB-UniRule"/>
</dbReference>
<dbReference type="PANTHER" id="PTHR14226">
    <property type="entry name" value="NEUROPATHY TARGET ESTERASE/SWISS CHEESE D.MELANOGASTER"/>
    <property type="match status" value="1"/>
</dbReference>
<evidence type="ECO:0000256" key="2">
    <source>
        <dbReference type="ARBA" id="ARBA00022963"/>
    </source>
</evidence>
<dbReference type="Pfam" id="PF01734">
    <property type="entry name" value="Patatin"/>
    <property type="match status" value="1"/>
</dbReference>
<organism evidence="7 8">
    <name type="scientific">Acidithrix ferrooxidans</name>
    <dbReference type="NCBI Taxonomy" id="1280514"/>
    <lineage>
        <taxon>Bacteria</taxon>
        <taxon>Bacillati</taxon>
        <taxon>Actinomycetota</taxon>
        <taxon>Acidimicrobiia</taxon>
        <taxon>Acidimicrobiales</taxon>
        <taxon>Acidimicrobiaceae</taxon>
        <taxon>Acidithrix</taxon>
    </lineage>
</organism>